<evidence type="ECO:0000256" key="1">
    <source>
        <dbReference type="SAM" id="MobiDB-lite"/>
    </source>
</evidence>
<feature type="compositionally biased region" description="Low complexity" evidence="1">
    <location>
        <begin position="52"/>
        <end position="84"/>
    </location>
</feature>
<proteinExistence type="predicted"/>
<feature type="transmembrane region" description="Helical" evidence="2">
    <location>
        <begin position="94"/>
        <end position="116"/>
    </location>
</feature>
<evidence type="ECO:0000313" key="3">
    <source>
        <dbReference type="EMBL" id="GLD50563.1"/>
    </source>
</evidence>
<keyword evidence="2" id="KW-0812">Transmembrane</keyword>
<protein>
    <submittedName>
        <fullName evidence="3">Uncharacterized protein</fullName>
    </submittedName>
</protein>
<evidence type="ECO:0000256" key="2">
    <source>
        <dbReference type="SAM" id="Phobius"/>
    </source>
</evidence>
<organism evidence="3 4">
    <name type="scientific">Lates japonicus</name>
    <name type="common">Japanese lates</name>
    <dbReference type="NCBI Taxonomy" id="270547"/>
    <lineage>
        <taxon>Eukaryota</taxon>
        <taxon>Metazoa</taxon>
        <taxon>Chordata</taxon>
        <taxon>Craniata</taxon>
        <taxon>Vertebrata</taxon>
        <taxon>Euteleostomi</taxon>
        <taxon>Actinopterygii</taxon>
        <taxon>Neopterygii</taxon>
        <taxon>Teleostei</taxon>
        <taxon>Neoteleostei</taxon>
        <taxon>Acanthomorphata</taxon>
        <taxon>Carangaria</taxon>
        <taxon>Carangaria incertae sedis</taxon>
        <taxon>Centropomidae</taxon>
        <taxon>Lates</taxon>
    </lineage>
</organism>
<sequence>MIGAEGGEKEEEVALNSSELRHESPSHFDLLLLLLFAPSTSKPASTLRPVLTSAPTTAQSSRTSSTFSASSFQTTNQSQQQQTETTAGASATDVLLYVGLTLAVTVILLLLGLLILCRKRANKTKEPPADTVYANVSVANRVYEEIREEDRRQISSCGSVYSLRSGQIHQTKQS</sequence>
<gene>
    <name evidence="3" type="ORF">AKAME5_000374100</name>
</gene>
<dbReference type="EMBL" id="BRZM01000009">
    <property type="protein sequence ID" value="GLD50563.1"/>
    <property type="molecule type" value="Genomic_DNA"/>
</dbReference>
<name>A0AAD3MA63_LATJO</name>
<dbReference type="AlphaFoldDB" id="A0AAD3MA63"/>
<keyword evidence="4" id="KW-1185">Reference proteome</keyword>
<evidence type="ECO:0000313" key="4">
    <source>
        <dbReference type="Proteomes" id="UP001279410"/>
    </source>
</evidence>
<reference evidence="3" key="1">
    <citation type="submission" date="2022-08" db="EMBL/GenBank/DDBJ databases">
        <title>Genome sequencing of akame (Lates japonicus).</title>
        <authorList>
            <person name="Hashiguchi Y."/>
            <person name="Takahashi H."/>
        </authorList>
    </citation>
    <scope>NUCLEOTIDE SEQUENCE</scope>
    <source>
        <strain evidence="3">Kochi</strain>
    </source>
</reference>
<dbReference type="Proteomes" id="UP001279410">
    <property type="component" value="Unassembled WGS sequence"/>
</dbReference>
<feature type="region of interest" description="Disordered" evidence="1">
    <location>
        <begin position="43"/>
        <end position="84"/>
    </location>
</feature>
<keyword evidence="2" id="KW-0472">Membrane</keyword>
<accession>A0AAD3MA63</accession>
<keyword evidence="2" id="KW-1133">Transmembrane helix</keyword>
<comment type="caution">
    <text evidence="3">The sequence shown here is derived from an EMBL/GenBank/DDBJ whole genome shotgun (WGS) entry which is preliminary data.</text>
</comment>